<evidence type="ECO:0000313" key="1">
    <source>
        <dbReference type="EMBL" id="QDT19891.1"/>
    </source>
</evidence>
<gene>
    <name evidence="1" type="ORF">HG66A1_16590</name>
</gene>
<evidence type="ECO:0000313" key="2">
    <source>
        <dbReference type="Proteomes" id="UP000320421"/>
    </source>
</evidence>
<protein>
    <submittedName>
        <fullName evidence="1">Uncharacterized protein</fullName>
    </submittedName>
</protein>
<dbReference type="Proteomes" id="UP000320421">
    <property type="component" value="Chromosome"/>
</dbReference>
<dbReference type="AlphaFoldDB" id="A0A517PKL8"/>
<reference evidence="1 2" key="1">
    <citation type="submission" date="2019-02" db="EMBL/GenBank/DDBJ databases">
        <title>Deep-cultivation of Planctomycetes and their phenomic and genomic characterization uncovers novel biology.</title>
        <authorList>
            <person name="Wiegand S."/>
            <person name="Jogler M."/>
            <person name="Boedeker C."/>
            <person name="Pinto D."/>
            <person name="Vollmers J."/>
            <person name="Rivas-Marin E."/>
            <person name="Kohn T."/>
            <person name="Peeters S.H."/>
            <person name="Heuer A."/>
            <person name="Rast P."/>
            <person name="Oberbeckmann S."/>
            <person name="Bunk B."/>
            <person name="Jeske O."/>
            <person name="Meyerdierks A."/>
            <person name="Storesund J.E."/>
            <person name="Kallscheuer N."/>
            <person name="Luecker S."/>
            <person name="Lage O.M."/>
            <person name="Pohl T."/>
            <person name="Merkel B.J."/>
            <person name="Hornburger P."/>
            <person name="Mueller R.-W."/>
            <person name="Bruemmer F."/>
            <person name="Labrenz M."/>
            <person name="Spormann A.M."/>
            <person name="Op den Camp H."/>
            <person name="Overmann J."/>
            <person name="Amann R."/>
            <person name="Jetten M.S.M."/>
            <person name="Mascher T."/>
            <person name="Medema M.H."/>
            <person name="Devos D.P."/>
            <person name="Kaster A.-K."/>
            <person name="Ovreas L."/>
            <person name="Rohde M."/>
            <person name="Galperin M.Y."/>
            <person name="Jogler C."/>
        </authorList>
    </citation>
    <scope>NUCLEOTIDE SEQUENCE [LARGE SCALE GENOMIC DNA]</scope>
    <source>
        <strain evidence="1 2">HG66A1</strain>
    </source>
</reference>
<organism evidence="1 2">
    <name type="scientific">Gimesia chilikensis</name>
    <dbReference type="NCBI Taxonomy" id="2605989"/>
    <lineage>
        <taxon>Bacteria</taxon>
        <taxon>Pseudomonadati</taxon>
        <taxon>Planctomycetota</taxon>
        <taxon>Planctomycetia</taxon>
        <taxon>Planctomycetales</taxon>
        <taxon>Planctomycetaceae</taxon>
        <taxon>Gimesia</taxon>
    </lineage>
</organism>
<dbReference type="EMBL" id="CP036266">
    <property type="protein sequence ID" value="QDT19891.1"/>
    <property type="molecule type" value="Genomic_DNA"/>
</dbReference>
<accession>A0A517PKL8</accession>
<dbReference type="RefSeq" id="WP_197997040.1">
    <property type="nucleotide sequence ID" value="NZ_CP036266.1"/>
</dbReference>
<keyword evidence="2" id="KW-1185">Reference proteome</keyword>
<sequence>MRKNWIWATMLALPLAVGGWVYAGVQTNPDASSIEDSFVCPVTGEELPCSKCCPLK</sequence>
<name>A0A517PKL8_9PLAN</name>
<proteinExistence type="predicted"/>